<dbReference type="SFLD" id="SFLDS00019">
    <property type="entry name" value="Glutathione_Transferase_(cytos"/>
    <property type="match status" value="1"/>
</dbReference>
<dbReference type="Pfam" id="PF02798">
    <property type="entry name" value="GST_N"/>
    <property type="match status" value="1"/>
</dbReference>
<dbReference type="InterPro" id="IPR004046">
    <property type="entry name" value="GST_C"/>
</dbReference>
<dbReference type="Gene3D" id="3.40.30.10">
    <property type="entry name" value="Glutaredoxin"/>
    <property type="match status" value="1"/>
</dbReference>
<comment type="similarity">
    <text evidence="1">Belongs to the GST superfamily.</text>
</comment>
<dbReference type="InterPro" id="IPR050802">
    <property type="entry name" value="EF-GSTs"/>
</dbReference>
<evidence type="ECO:0000259" key="3">
    <source>
        <dbReference type="PROSITE" id="PS50405"/>
    </source>
</evidence>
<dbReference type="FunFam" id="3.40.30.10:FF:000142">
    <property type="entry name" value="Elongation factor 1 gamma"/>
    <property type="match status" value="1"/>
</dbReference>
<dbReference type="GO" id="GO:0005634">
    <property type="term" value="C:nucleus"/>
    <property type="evidence" value="ECO:0007669"/>
    <property type="project" value="TreeGrafter"/>
</dbReference>
<reference evidence="4 5" key="1">
    <citation type="submission" date="2019-09" db="EMBL/GenBank/DDBJ databases">
        <authorList>
            <person name="Brejova B."/>
        </authorList>
    </citation>
    <scope>NUCLEOTIDE SEQUENCE [LARGE SCALE GENOMIC DNA]</scope>
</reference>
<dbReference type="PROSITE" id="PS50405">
    <property type="entry name" value="GST_CTER"/>
    <property type="match status" value="1"/>
</dbReference>
<dbReference type="AlphaFoldDB" id="A0A5E8CBA6"/>
<dbReference type="GeneID" id="43585104"/>
<evidence type="ECO:0000313" key="4">
    <source>
        <dbReference type="EMBL" id="VVT58606.1"/>
    </source>
</evidence>
<sequence length="217" mass="24369">MSLGTLYIREGSGRKTAPLAIIKALNLDVKVVTNPDEDPEFKKNFPLSKIPAFVGADGFALHELIAISYYLAGLSEDGSKLIGKTLKERADILRWISFANSDLWGSLREIILPLVGRLPYTPETHAAAIAASARFVDYFEAHLENKSYIVGDHATVADYVTVGLLEVAFKTIWDKEFLSKHKGIKNWFDTVINEKPLSEIYETPYKYRDEALKYTPK</sequence>
<organism evidence="4 5">
    <name type="scientific">Magnusiomyces paraingens</name>
    <dbReference type="NCBI Taxonomy" id="2606893"/>
    <lineage>
        <taxon>Eukaryota</taxon>
        <taxon>Fungi</taxon>
        <taxon>Dikarya</taxon>
        <taxon>Ascomycota</taxon>
        <taxon>Saccharomycotina</taxon>
        <taxon>Dipodascomycetes</taxon>
        <taxon>Dipodascales</taxon>
        <taxon>Dipodascaceae</taxon>
        <taxon>Magnusiomyces</taxon>
    </lineage>
</organism>
<evidence type="ECO:0008006" key="6">
    <source>
        <dbReference type="Google" id="ProtNLM"/>
    </source>
</evidence>
<dbReference type="Proteomes" id="UP000398389">
    <property type="component" value="Unassembled WGS sequence"/>
</dbReference>
<dbReference type="InterPro" id="IPR010987">
    <property type="entry name" value="Glutathione-S-Trfase_C-like"/>
</dbReference>
<dbReference type="InterPro" id="IPR036282">
    <property type="entry name" value="Glutathione-S-Trfase_C_sf"/>
</dbReference>
<feature type="domain" description="GST N-terminal" evidence="2">
    <location>
        <begin position="2"/>
        <end position="79"/>
    </location>
</feature>
<accession>A0A5E8CBA6</accession>
<evidence type="ECO:0000313" key="5">
    <source>
        <dbReference type="Proteomes" id="UP000398389"/>
    </source>
</evidence>
<dbReference type="CDD" id="cd03044">
    <property type="entry name" value="GST_N_EF1Bgamma"/>
    <property type="match status" value="1"/>
</dbReference>
<dbReference type="EMBL" id="CABVLU010000005">
    <property type="protein sequence ID" value="VVT58606.1"/>
    <property type="molecule type" value="Genomic_DNA"/>
</dbReference>
<dbReference type="SUPFAM" id="SSF47616">
    <property type="entry name" value="GST C-terminal domain-like"/>
    <property type="match status" value="1"/>
</dbReference>
<evidence type="ECO:0000256" key="1">
    <source>
        <dbReference type="RuleBase" id="RU003494"/>
    </source>
</evidence>
<dbReference type="OrthoDB" id="249703at2759"/>
<dbReference type="Pfam" id="PF00043">
    <property type="entry name" value="GST_C"/>
    <property type="match status" value="1"/>
</dbReference>
<dbReference type="PANTHER" id="PTHR43986:SF1">
    <property type="entry name" value="ELONGATION FACTOR 1-GAMMA"/>
    <property type="match status" value="1"/>
</dbReference>
<dbReference type="GO" id="GO:0005737">
    <property type="term" value="C:cytoplasm"/>
    <property type="evidence" value="ECO:0007669"/>
    <property type="project" value="TreeGrafter"/>
</dbReference>
<gene>
    <name evidence="4" type="ORF">SAPINGB_P006293</name>
</gene>
<dbReference type="InterPro" id="IPR004045">
    <property type="entry name" value="Glutathione_S-Trfase_N"/>
</dbReference>
<name>A0A5E8CBA6_9ASCO</name>
<dbReference type="PROSITE" id="PS50404">
    <property type="entry name" value="GST_NTER"/>
    <property type="match status" value="1"/>
</dbReference>
<proteinExistence type="inferred from homology"/>
<dbReference type="Gene3D" id="1.20.1050.10">
    <property type="match status" value="1"/>
</dbReference>
<dbReference type="GO" id="GO:0006414">
    <property type="term" value="P:translational elongation"/>
    <property type="evidence" value="ECO:0007669"/>
    <property type="project" value="TreeGrafter"/>
</dbReference>
<dbReference type="InterPro" id="IPR036249">
    <property type="entry name" value="Thioredoxin-like_sf"/>
</dbReference>
<dbReference type="FunFam" id="1.20.1050.10:FF:000006">
    <property type="entry name" value="Elongation factor 1 gamma"/>
    <property type="match status" value="1"/>
</dbReference>
<feature type="domain" description="GST C-terminal" evidence="3">
    <location>
        <begin position="85"/>
        <end position="217"/>
    </location>
</feature>
<dbReference type="SUPFAM" id="SSF52833">
    <property type="entry name" value="Thioredoxin-like"/>
    <property type="match status" value="1"/>
</dbReference>
<dbReference type="InterPro" id="IPR040079">
    <property type="entry name" value="Glutathione_S-Trfase"/>
</dbReference>
<protein>
    <recommendedName>
        <fullName evidence="6">GST C-terminal domain-containing protein</fullName>
    </recommendedName>
</protein>
<keyword evidence="5" id="KW-1185">Reference proteome</keyword>
<dbReference type="RefSeq" id="XP_031856895.1">
    <property type="nucleotide sequence ID" value="XM_032001004.1"/>
</dbReference>
<evidence type="ECO:0000259" key="2">
    <source>
        <dbReference type="PROSITE" id="PS50404"/>
    </source>
</evidence>
<dbReference type="PANTHER" id="PTHR43986">
    <property type="entry name" value="ELONGATION FACTOR 1-GAMMA"/>
    <property type="match status" value="1"/>
</dbReference>